<keyword evidence="7" id="KW-0411">Iron-sulfur</keyword>
<dbReference type="SUPFAM" id="SSF56228">
    <property type="entry name" value="Aldehyde ferredoxin oxidoreductase, N-terminal domain"/>
    <property type="match status" value="1"/>
</dbReference>
<dbReference type="OrthoDB" id="30771at2157"/>
<evidence type="ECO:0000259" key="9">
    <source>
        <dbReference type="SMART" id="SM00790"/>
    </source>
</evidence>
<accession>O30212</accession>
<dbReference type="GeneID" id="1483233"/>
<dbReference type="KEGG" id="afu:AF_0023"/>
<dbReference type="PhylomeDB" id="O30212"/>
<dbReference type="eggNOG" id="arCOG00707">
    <property type="taxonomic scope" value="Archaea"/>
</dbReference>
<dbReference type="SUPFAM" id="SSF48310">
    <property type="entry name" value="Aldehyde ferredoxin oxidoreductase, C-terminal domains"/>
    <property type="match status" value="1"/>
</dbReference>
<evidence type="ECO:0000256" key="8">
    <source>
        <dbReference type="ARBA" id="ARBA00049934"/>
    </source>
</evidence>
<comment type="cofactor">
    <cofactor evidence="1">
        <name>[4Fe-4S] cluster</name>
        <dbReference type="ChEBI" id="CHEBI:49883"/>
    </cofactor>
</comment>
<sequence>MMGFHGKILEVNLSNSTVSEIEVTEEMIKKFVGGAGLGAAMLYSRLTADLDPLSPEAPLAFLTGMFTGQTPFSGRHVIVGKSPLTGLWGESTSGGFFAVSMKKAGIDGIILTGRAEKPTYLFVSDGKVEFRDAGDIWGKSTSKTIEIVQNETDKKARIACIGPAGENLVKYACIINDSHRAAGRTGMGAVMGSKNLKAIAVVGEVGLPDVADEAKLKEHYSALLESVAANPGKELWHTYGTLMYTTQGYELGDTPAKYFTEGVFPVFRISGEAMLENYEVKPEGCANCPVICGHRVRGVKMEYESVASLGSLCGIYDLDGVLDATQYCNEAGLDVISAGVSVAFAMYLTEKGLLKDGVRFGDAEGLLEMLKKIVGREGLGELLAEGTKVAAKKLGVSEEETAQVKGLEIPMHDPRAFSGMALTYATSSRGACHLHSDYFTVDIGAAPVPELGVIPTNRFDESEEKVRMHVIHQSAKEMWNSYILCMLGLIGVSDAANFHSAITGESVTPSDVAKIGERTYMLKRMINLKLGMKKEDEKLPEIVRRPLKKGGTGGYSPNVKRMLEIYYRLRGLDDNGHPTKEKLEDLGLTEFS</sequence>
<dbReference type="GO" id="GO:0051539">
    <property type="term" value="F:4 iron, 4 sulfur cluster binding"/>
    <property type="evidence" value="ECO:0007669"/>
    <property type="project" value="UniProtKB-KW"/>
</dbReference>
<dbReference type="Proteomes" id="UP000002199">
    <property type="component" value="Chromosome"/>
</dbReference>
<reference evidence="10 11" key="1">
    <citation type="journal article" date="1997" name="Nature">
        <title>The complete genome sequence of the hyperthermophilic, sulphate-reducing archaeon Archaeoglobus fulgidus.</title>
        <authorList>
            <person name="Klenk H.P."/>
            <person name="Clayton R.A."/>
            <person name="Tomb J."/>
            <person name="White O."/>
            <person name="Nelson K.E."/>
            <person name="Ketchum K.A."/>
            <person name="Dodson R.J."/>
            <person name="Gwinn M."/>
            <person name="Hickey E.K."/>
            <person name="Peterson J.D."/>
            <person name="Richardson D.L."/>
            <person name="Kerlavage A.R."/>
            <person name="Graham D.E."/>
            <person name="Kyrpides N.C."/>
            <person name="Fleischmann R.D."/>
            <person name="Quackenbush J."/>
            <person name="Lee N.H."/>
            <person name="Sutton G.G."/>
            <person name="Gill S."/>
            <person name="Kirkness E.F."/>
            <person name="Dougherty B.A."/>
            <person name="McKenney K."/>
            <person name="Adams M.D."/>
            <person name="Loftus B."/>
            <person name="Peterson S."/>
            <person name="Reich C.I."/>
            <person name="McNeil L.K."/>
            <person name="Badger J.H."/>
            <person name="Glodek A."/>
            <person name="Zhou L."/>
            <person name="Overbeek R."/>
            <person name="Gocayne J.D."/>
            <person name="Weidman J.F."/>
            <person name="McDonald L."/>
            <person name="Utterback T."/>
            <person name="Cotton M.D."/>
            <person name="Spriggs T."/>
            <person name="Artiach P."/>
            <person name="Kaine B.P."/>
            <person name="Sykes S.M."/>
            <person name="Sadow P.W."/>
            <person name="D'Andrea K.P."/>
            <person name="Bowman C."/>
            <person name="Fujii C."/>
            <person name="Garland S.A."/>
            <person name="Mason T.M."/>
            <person name="Olsen G.J."/>
            <person name="Fraser C.M."/>
            <person name="Smith H.O."/>
            <person name="Woese C.R."/>
            <person name="Venter J.C."/>
        </authorList>
    </citation>
    <scope>NUCLEOTIDE SEQUENCE [LARGE SCALE GENOMIC DNA]</scope>
    <source>
        <strain evidence="11">ATCC 49558 / DSM 4304 / JCM 9628 / NBRC 100126 / VC-16</strain>
    </source>
</reference>
<dbReference type="InterPro" id="IPR013983">
    <property type="entry name" value="Ald_Fedxn_OxRdtase_N"/>
</dbReference>
<proteinExistence type="inferred from homology"/>
<keyword evidence="6" id="KW-0408">Iron</keyword>
<evidence type="ECO:0000256" key="6">
    <source>
        <dbReference type="ARBA" id="ARBA00023004"/>
    </source>
</evidence>
<organism evidence="10 11">
    <name type="scientific">Archaeoglobus fulgidus (strain ATCC 49558 / DSM 4304 / JCM 9628 / NBRC 100126 / VC-16)</name>
    <dbReference type="NCBI Taxonomy" id="224325"/>
    <lineage>
        <taxon>Archaea</taxon>
        <taxon>Methanobacteriati</taxon>
        <taxon>Methanobacteriota</taxon>
        <taxon>Archaeoglobi</taxon>
        <taxon>Archaeoglobales</taxon>
        <taxon>Archaeoglobaceae</taxon>
        <taxon>Archaeoglobus</taxon>
    </lineage>
</organism>
<dbReference type="EMBL" id="AE000782">
    <property type="protein sequence ID" value="AAB91204.1"/>
    <property type="molecule type" value="Genomic_DNA"/>
</dbReference>
<evidence type="ECO:0000313" key="11">
    <source>
        <dbReference type="Proteomes" id="UP000002199"/>
    </source>
</evidence>
<feature type="domain" description="Aldehyde ferredoxin oxidoreductase N-terminal" evidence="9">
    <location>
        <begin position="4"/>
        <end position="205"/>
    </location>
</feature>
<dbReference type="InterPro" id="IPR051919">
    <property type="entry name" value="W-dependent_AOR"/>
</dbReference>
<dbReference type="PANTHER" id="PTHR30038">
    <property type="entry name" value="ALDEHYDE FERREDOXIN OXIDOREDUCTASE"/>
    <property type="match status" value="1"/>
</dbReference>
<dbReference type="Pfam" id="PF01314">
    <property type="entry name" value="AFOR_C"/>
    <property type="match status" value="1"/>
</dbReference>
<dbReference type="Gene3D" id="1.10.599.10">
    <property type="entry name" value="Aldehyde Ferredoxin Oxidoreductase Protein, subunit A, domain 3"/>
    <property type="match status" value="1"/>
</dbReference>
<dbReference type="Gene3D" id="3.60.9.10">
    <property type="entry name" value="Aldehyde ferredoxin oxidoreductase, N-terminal domain"/>
    <property type="match status" value="1"/>
</dbReference>
<dbReference type="Pfam" id="PF02730">
    <property type="entry name" value="AFOR_N"/>
    <property type="match status" value="1"/>
</dbReference>
<keyword evidence="5" id="KW-0560">Oxidoreductase</keyword>
<dbReference type="AlphaFoldDB" id="O30212"/>
<dbReference type="RefSeq" id="WP_010877537.1">
    <property type="nucleotide sequence ID" value="NC_000917.1"/>
</dbReference>
<evidence type="ECO:0000256" key="5">
    <source>
        <dbReference type="ARBA" id="ARBA00023002"/>
    </source>
</evidence>
<dbReference type="InterPro" id="IPR036021">
    <property type="entry name" value="Tungsten_al_ferr_oxy-like_C"/>
</dbReference>
<dbReference type="PIR" id="G69252">
    <property type="entry name" value="G69252"/>
</dbReference>
<dbReference type="PaxDb" id="224325-AF_0023"/>
<dbReference type="EnsemblBacteria" id="AAB91204">
    <property type="protein sequence ID" value="AAB91204"/>
    <property type="gene ID" value="AF_0023"/>
</dbReference>
<evidence type="ECO:0000256" key="3">
    <source>
        <dbReference type="ARBA" id="ARBA00022485"/>
    </source>
</evidence>
<dbReference type="InterPro" id="IPR013984">
    <property type="entry name" value="Ald_Fedxn_OxRdtase_dom2"/>
</dbReference>
<dbReference type="InterPro" id="IPR013985">
    <property type="entry name" value="Ald_Fedxn_OxRdtase_dom3"/>
</dbReference>
<keyword evidence="3" id="KW-0004">4Fe-4S</keyword>
<keyword evidence="4" id="KW-0479">Metal-binding</keyword>
<name>O30212_ARCFU</name>
<evidence type="ECO:0000256" key="1">
    <source>
        <dbReference type="ARBA" id="ARBA00001966"/>
    </source>
</evidence>
<dbReference type="InterPro" id="IPR001203">
    <property type="entry name" value="OxRdtase_Ald_Fedxn_C"/>
</dbReference>
<evidence type="ECO:0000256" key="2">
    <source>
        <dbReference type="ARBA" id="ARBA00011032"/>
    </source>
</evidence>
<dbReference type="GO" id="GO:0016625">
    <property type="term" value="F:oxidoreductase activity, acting on the aldehyde or oxo group of donors, iron-sulfur protein as acceptor"/>
    <property type="evidence" value="ECO:0007669"/>
    <property type="project" value="InterPro"/>
</dbReference>
<comment type="cofactor">
    <cofactor evidence="8">
        <name>tungstopterin</name>
        <dbReference type="ChEBI" id="CHEBI:30402"/>
    </cofactor>
</comment>
<dbReference type="GO" id="GO:0009055">
    <property type="term" value="F:electron transfer activity"/>
    <property type="evidence" value="ECO:0007669"/>
    <property type="project" value="InterPro"/>
</dbReference>
<comment type="similarity">
    <text evidence="2">Belongs to the AOR/FOR family.</text>
</comment>
<gene>
    <name evidence="10" type="ordered locus">AF_0023</name>
</gene>
<dbReference type="GO" id="GO:0046872">
    <property type="term" value="F:metal ion binding"/>
    <property type="evidence" value="ECO:0007669"/>
    <property type="project" value="UniProtKB-KW"/>
</dbReference>
<dbReference type="Gene3D" id="1.10.569.10">
    <property type="entry name" value="Aldehyde Ferredoxin Oxidoreductase Protein, subunit A, domain 2"/>
    <property type="match status" value="1"/>
</dbReference>
<dbReference type="STRING" id="224325.AF_0023"/>
<keyword evidence="11" id="KW-1185">Reference proteome</keyword>
<dbReference type="PANTHER" id="PTHR30038:SF7">
    <property type="entry name" value="TUNGSTEN-CONTAINING GLYCERALDEHYDE-3-PHOSPHATE:FERREDOXIN OXIDOREDUCTASE"/>
    <property type="match status" value="1"/>
</dbReference>
<dbReference type="HOGENOM" id="CLU_020364_1_0_2"/>
<evidence type="ECO:0000256" key="4">
    <source>
        <dbReference type="ARBA" id="ARBA00022723"/>
    </source>
</evidence>
<protein>
    <submittedName>
        <fullName evidence="10">Aldehyde ferredoxin oxidoreductase (Aor-1)</fullName>
    </submittedName>
</protein>
<dbReference type="SMART" id="SM00790">
    <property type="entry name" value="AFOR_N"/>
    <property type="match status" value="1"/>
</dbReference>
<dbReference type="InterPro" id="IPR036503">
    <property type="entry name" value="Ald_Fedxn_OxRdtase_N_sf"/>
</dbReference>
<evidence type="ECO:0000256" key="7">
    <source>
        <dbReference type="ARBA" id="ARBA00023014"/>
    </source>
</evidence>
<evidence type="ECO:0000313" key="10">
    <source>
        <dbReference type="EMBL" id="AAB91204.1"/>
    </source>
</evidence>